<evidence type="ECO:0000256" key="2">
    <source>
        <dbReference type="SAM" id="SignalP"/>
    </source>
</evidence>
<dbReference type="GO" id="GO:0019748">
    <property type="term" value="P:secondary metabolic process"/>
    <property type="evidence" value="ECO:0007669"/>
    <property type="project" value="TreeGrafter"/>
</dbReference>
<comment type="caution">
    <text evidence="3">The sequence shown here is derived from an EMBL/GenBank/DDBJ whole genome shotgun (WGS) entry which is preliminary data.</text>
</comment>
<dbReference type="InterPro" id="IPR029058">
    <property type="entry name" value="AB_hydrolase_fold"/>
</dbReference>
<comment type="similarity">
    <text evidence="1">Belongs to the peptidase S10 family.</text>
</comment>
<keyword evidence="3" id="KW-0645">Protease</keyword>
<evidence type="ECO:0000256" key="1">
    <source>
        <dbReference type="ARBA" id="ARBA00009431"/>
    </source>
</evidence>
<dbReference type="GO" id="GO:0004185">
    <property type="term" value="F:serine-type carboxypeptidase activity"/>
    <property type="evidence" value="ECO:0007669"/>
    <property type="project" value="InterPro"/>
</dbReference>
<dbReference type="InterPro" id="IPR001563">
    <property type="entry name" value="Peptidase_S10"/>
</dbReference>
<keyword evidence="3" id="KW-0378">Hydrolase</keyword>
<keyword evidence="3" id="KW-0121">Carboxypeptidase</keyword>
<accession>A0AAW2TIP6</accession>
<dbReference type="EMBL" id="JACGWJ010000008">
    <property type="protein sequence ID" value="KAL0404430.1"/>
    <property type="molecule type" value="Genomic_DNA"/>
</dbReference>
<gene>
    <name evidence="3" type="ORF">Sradi_2083800</name>
</gene>
<proteinExistence type="inferred from homology"/>
<feature type="chain" id="PRO_5043991287" evidence="2">
    <location>
        <begin position="25"/>
        <end position="163"/>
    </location>
</feature>
<keyword evidence="2" id="KW-0732">Signal</keyword>
<dbReference type="PANTHER" id="PTHR11802:SF224">
    <property type="entry name" value="SERINE CARBOXYPEPTIDASE-LIKE 7 ISOFORM X1"/>
    <property type="match status" value="1"/>
</dbReference>
<dbReference type="Gene3D" id="3.40.50.1820">
    <property type="entry name" value="alpha/beta hydrolase"/>
    <property type="match status" value="1"/>
</dbReference>
<sequence>MELLSLKLLLFLEVILCSSRAVLAQHLVETLPGLLDKLPNKLETGYIGVGEDEEAQLFYFFFESESNPEEDPFILWITGGPGCSGLGTILLEMAKVVKRKTDSNMTSSTRPFTFSKVHLSVMDISRAAGVGGAATTSDVVDMCEDDWNKLGVAESYVVVECLD</sequence>
<dbReference type="GO" id="GO:0006508">
    <property type="term" value="P:proteolysis"/>
    <property type="evidence" value="ECO:0007669"/>
    <property type="project" value="InterPro"/>
</dbReference>
<name>A0AAW2TIP6_SESRA</name>
<dbReference type="PANTHER" id="PTHR11802">
    <property type="entry name" value="SERINE PROTEASE FAMILY S10 SERINE CARBOXYPEPTIDASE"/>
    <property type="match status" value="1"/>
</dbReference>
<organism evidence="3">
    <name type="scientific">Sesamum radiatum</name>
    <name type="common">Black benniseed</name>
    <dbReference type="NCBI Taxonomy" id="300843"/>
    <lineage>
        <taxon>Eukaryota</taxon>
        <taxon>Viridiplantae</taxon>
        <taxon>Streptophyta</taxon>
        <taxon>Embryophyta</taxon>
        <taxon>Tracheophyta</taxon>
        <taxon>Spermatophyta</taxon>
        <taxon>Magnoliopsida</taxon>
        <taxon>eudicotyledons</taxon>
        <taxon>Gunneridae</taxon>
        <taxon>Pentapetalae</taxon>
        <taxon>asterids</taxon>
        <taxon>lamiids</taxon>
        <taxon>Lamiales</taxon>
        <taxon>Pedaliaceae</taxon>
        <taxon>Sesamum</taxon>
    </lineage>
</organism>
<dbReference type="AlphaFoldDB" id="A0AAW2TIP6"/>
<dbReference type="SUPFAM" id="SSF53474">
    <property type="entry name" value="alpha/beta-Hydrolases"/>
    <property type="match status" value="1"/>
</dbReference>
<protein>
    <submittedName>
        <fullName evidence="3">Serine carboxypeptidase-like 1</fullName>
    </submittedName>
</protein>
<feature type="signal peptide" evidence="2">
    <location>
        <begin position="1"/>
        <end position="24"/>
    </location>
</feature>
<reference evidence="3" key="1">
    <citation type="submission" date="2020-06" db="EMBL/GenBank/DDBJ databases">
        <authorList>
            <person name="Li T."/>
            <person name="Hu X."/>
            <person name="Zhang T."/>
            <person name="Song X."/>
            <person name="Zhang H."/>
            <person name="Dai N."/>
            <person name="Sheng W."/>
            <person name="Hou X."/>
            <person name="Wei L."/>
        </authorList>
    </citation>
    <scope>NUCLEOTIDE SEQUENCE</scope>
    <source>
        <strain evidence="3">G02</strain>
        <tissue evidence="3">Leaf</tissue>
    </source>
</reference>
<reference evidence="3" key="2">
    <citation type="journal article" date="2024" name="Plant">
        <title>Genomic evolution and insights into agronomic trait innovations of Sesamum species.</title>
        <authorList>
            <person name="Miao H."/>
            <person name="Wang L."/>
            <person name="Qu L."/>
            <person name="Liu H."/>
            <person name="Sun Y."/>
            <person name="Le M."/>
            <person name="Wang Q."/>
            <person name="Wei S."/>
            <person name="Zheng Y."/>
            <person name="Lin W."/>
            <person name="Duan Y."/>
            <person name="Cao H."/>
            <person name="Xiong S."/>
            <person name="Wang X."/>
            <person name="Wei L."/>
            <person name="Li C."/>
            <person name="Ma Q."/>
            <person name="Ju M."/>
            <person name="Zhao R."/>
            <person name="Li G."/>
            <person name="Mu C."/>
            <person name="Tian Q."/>
            <person name="Mei H."/>
            <person name="Zhang T."/>
            <person name="Gao T."/>
            <person name="Zhang H."/>
        </authorList>
    </citation>
    <scope>NUCLEOTIDE SEQUENCE</scope>
    <source>
        <strain evidence="3">G02</strain>
    </source>
</reference>
<evidence type="ECO:0000313" key="3">
    <source>
        <dbReference type="EMBL" id="KAL0404430.1"/>
    </source>
</evidence>
<dbReference type="Pfam" id="PF00450">
    <property type="entry name" value="Peptidase_S10"/>
    <property type="match status" value="1"/>
</dbReference>
<dbReference type="GO" id="GO:0016747">
    <property type="term" value="F:acyltransferase activity, transferring groups other than amino-acyl groups"/>
    <property type="evidence" value="ECO:0007669"/>
    <property type="project" value="TreeGrafter"/>
</dbReference>